<dbReference type="EMBL" id="BK057791">
    <property type="protein sequence ID" value="DAE91922.1"/>
    <property type="molecule type" value="Genomic_DNA"/>
</dbReference>
<evidence type="ECO:0000313" key="1">
    <source>
        <dbReference type="EMBL" id="DAE91922.1"/>
    </source>
</evidence>
<protein>
    <submittedName>
        <fullName evidence="1">Uncharacterized protein</fullName>
    </submittedName>
</protein>
<proteinExistence type="predicted"/>
<sequence length="117" mass="13706">MLNLYVNDRVVARGRYISELQYKSEKVYPEKLISESYMKYLLYDRTPFKIEYEGDTIHVFDDMDAPISSAAEFKYKTGLVPTSRFDHSLLSWQCTLESGKTLYAPTLERLFGLWLKA</sequence>
<accession>A0A8S5RRF8</accession>
<organism evidence="1">
    <name type="scientific">Siphoviridae sp. ctwNf2</name>
    <dbReference type="NCBI Taxonomy" id="2827597"/>
    <lineage>
        <taxon>Viruses</taxon>
        <taxon>Duplodnaviria</taxon>
        <taxon>Heunggongvirae</taxon>
        <taxon>Uroviricota</taxon>
        <taxon>Caudoviricetes</taxon>
    </lineage>
</organism>
<name>A0A8S5RRF8_9CAUD</name>
<reference evidence="1" key="1">
    <citation type="journal article" date="2021" name="Proc. Natl. Acad. Sci. U.S.A.">
        <title>A Catalog of Tens of Thousands of Viruses from Human Metagenomes Reveals Hidden Associations with Chronic Diseases.</title>
        <authorList>
            <person name="Tisza M.J."/>
            <person name="Buck C.B."/>
        </authorList>
    </citation>
    <scope>NUCLEOTIDE SEQUENCE</scope>
    <source>
        <strain evidence="1">CtwNf2</strain>
    </source>
</reference>